<dbReference type="PROSITE" id="PS51819">
    <property type="entry name" value="VOC"/>
    <property type="match status" value="1"/>
</dbReference>
<proteinExistence type="predicted"/>
<dbReference type="InterPro" id="IPR037523">
    <property type="entry name" value="VOC_core"/>
</dbReference>
<keyword evidence="4" id="KW-1185">Reference proteome</keyword>
<dbReference type="PANTHER" id="PTHR43048:SF6">
    <property type="entry name" value="BLR8189 PROTEIN"/>
    <property type="match status" value="1"/>
</dbReference>
<feature type="domain" description="VOC" evidence="2">
    <location>
        <begin position="4"/>
        <end position="143"/>
    </location>
</feature>
<dbReference type="SUPFAM" id="SSF54593">
    <property type="entry name" value="Glyoxalase/Bleomycin resistance protein/Dihydroxybiphenyl dioxygenase"/>
    <property type="match status" value="1"/>
</dbReference>
<reference evidence="4" key="1">
    <citation type="journal article" date="2019" name="Int. J. Syst. Evol. Microbiol.">
        <title>The Global Catalogue of Microorganisms (GCM) 10K type strain sequencing project: providing services to taxonomists for standard genome sequencing and annotation.</title>
        <authorList>
            <consortium name="The Broad Institute Genomics Platform"/>
            <consortium name="The Broad Institute Genome Sequencing Center for Infectious Disease"/>
            <person name="Wu L."/>
            <person name="Ma J."/>
        </authorList>
    </citation>
    <scope>NUCLEOTIDE SEQUENCE [LARGE SCALE GENOMIC DNA]</scope>
    <source>
        <strain evidence="4">CGMCC 1.16275</strain>
    </source>
</reference>
<organism evidence="3 4">
    <name type="scientific">Sphingomonas tabacisoli</name>
    <dbReference type="NCBI Taxonomy" id="2249466"/>
    <lineage>
        <taxon>Bacteria</taxon>
        <taxon>Pseudomonadati</taxon>
        <taxon>Pseudomonadota</taxon>
        <taxon>Alphaproteobacteria</taxon>
        <taxon>Sphingomonadales</taxon>
        <taxon>Sphingomonadaceae</taxon>
        <taxon>Sphingomonas</taxon>
    </lineage>
</organism>
<accession>A0ABW4I0R3</accession>
<evidence type="ECO:0000313" key="4">
    <source>
        <dbReference type="Proteomes" id="UP001597115"/>
    </source>
</evidence>
<dbReference type="EMBL" id="JBHUDY010000001">
    <property type="protein sequence ID" value="MFD1611504.1"/>
    <property type="molecule type" value="Genomic_DNA"/>
</dbReference>
<name>A0ABW4I0R3_9SPHN</name>
<dbReference type="PANTHER" id="PTHR43048">
    <property type="entry name" value="METHYLMALONYL-COA EPIMERASE"/>
    <property type="match status" value="1"/>
</dbReference>
<keyword evidence="1" id="KW-0479">Metal-binding</keyword>
<dbReference type="RefSeq" id="WP_380888094.1">
    <property type="nucleotide sequence ID" value="NZ_JBHUDY010000001.1"/>
</dbReference>
<evidence type="ECO:0000313" key="3">
    <source>
        <dbReference type="EMBL" id="MFD1611504.1"/>
    </source>
</evidence>
<dbReference type="InterPro" id="IPR029068">
    <property type="entry name" value="Glyas_Bleomycin-R_OHBP_Dase"/>
</dbReference>
<dbReference type="Proteomes" id="UP001597115">
    <property type="component" value="Unassembled WGS sequence"/>
</dbReference>
<sequence>MIRGIHHVSVHVRDLDRMIAFYRDAFGFEVVGEQFAWNEGEDTLDRLLDVPRSAARGAMLKAGNAYIELFQWSNPPPNSTRPLDPFDKGYTHFCVDVSDIEQEYERLRSAGMTFGSPAPVDMGHVKSVYGRDPEGNVIEIQQTAPGSDMPLAMAGANLTAPA</sequence>
<evidence type="ECO:0000256" key="1">
    <source>
        <dbReference type="ARBA" id="ARBA00022723"/>
    </source>
</evidence>
<comment type="caution">
    <text evidence="3">The sequence shown here is derived from an EMBL/GenBank/DDBJ whole genome shotgun (WGS) entry which is preliminary data.</text>
</comment>
<dbReference type="Pfam" id="PF00903">
    <property type="entry name" value="Glyoxalase"/>
    <property type="match status" value="1"/>
</dbReference>
<gene>
    <name evidence="3" type="ORF">ACFSCW_06790</name>
</gene>
<dbReference type="InterPro" id="IPR051785">
    <property type="entry name" value="MMCE/EMCE_epimerase"/>
</dbReference>
<dbReference type="InterPro" id="IPR004360">
    <property type="entry name" value="Glyas_Fos-R_dOase_dom"/>
</dbReference>
<evidence type="ECO:0000259" key="2">
    <source>
        <dbReference type="PROSITE" id="PS51819"/>
    </source>
</evidence>
<dbReference type="Gene3D" id="3.10.180.10">
    <property type="entry name" value="2,3-Dihydroxybiphenyl 1,2-Dioxygenase, domain 1"/>
    <property type="match status" value="1"/>
</dbReference>
<protein>
    <submittedName>
        <fullName evidence="3">VOC family protein</fullName>
    </submittedName>
</protein>